<accession>A0A563UI30</accession>
<protein>
    <submittedName>
        <fullName evidence="3">DUF4468 domain-containing protein</fullName>
    </submittedName>
</protein>
<evidence type="ECO:0000259" key="2">
    <source>
        <dbReference type="Pfam" id="PF14730"/>
    </source>
</evidence>
<dbReference type="AlphaFoldDB" id="A0A563UI30"/>
<proteinExistence type="predicted"/>
<organism evidence="3 4">
    <name type="scientific">Mucilaginibacter pallidiroseus</name>
    <dbReference type="NCBI Taxonomy" id="2599295"/>
    <lineage>
        <taxon>Bacteria</taxon>
        <taxon>Pseudomonadati</taxon>
        <taxon>Bacteroidota</taxon>
        <taxon>Sphingobacteriia</taxon>
        <taxon>Sphingobacteriales</taxon>
        <taxon>Sphingobacteriaceae</taxon>
        <taxon>Mucilaginibacter</taxon>
    </lineage>
</organism>
<feature type="chain" id="PRO_5021813246" evidence="1">
    <location>
        <begin position="22"/>
        <end position="194"/>
    </location>
</feature>
<feature type="domain" description="DUF4468" evidence="2">
    <location>
        <begin position="35"/>
        <end position="119"/>
    </location>
</feature>
<comment type="caution">
    <text evidence="3">The sequence shown here is derived from an EMBL/GenBank/DDBJ whole genome shotgun (WGS) entry which is preliminary data.</text>
</comment>
<name>A0A563UI30_9SPHI</name>
<feature type="signal peptide" evidence="1">
    <location>
        <begin position="1"/>
        <end position="21"/>
    </location>
</feature>
<reference evidence="3 4" key="1">
    <citation type="submission" date="2019-07" db="EMBL/GenBank/DDBJ databases">
        <authorList>
            <person name="Kim J."/>
        </authorList>
    </citation>
    <scope>NUCLEOTIDE SEQUENCE [LARGE SCALE GENOMIC DNA]</scope>
    <source>
        <strain evidence="4">dk17</strain>
    </source>
</reference>
<dbReference type="EMBL" id="VOEJ01000001">
    <property type="protein sequence ID" value="TWR31032.1"/>
    <property type="molecule type" value="Genomic_DNA"/>
</dbReference>
<evidence type="ECO:0000256" key="1">
    <source>
        <dbReference type="SAM" id="SignalP"/>
    </source>
</evidence>
<dbReference type="Pfam" id="PF14730">
    <property type="entry name" value="DUF4468"/>
    <property type="match status" value="1"/>
</dbReference>
<keyword evidence="1" id="KW-0732">Signal</keyword>
<dbReference type="Proteomes" id="UP000320042">
    <property type="component" value="Unassembled WGS sequence"/>
</dbReference>
<dbReference type="RefSeq" id="WP_146379929.1">
    <property type="nucleotide sequence ID" value="NZ_VOEJ01000001.1"/>
</dbReference>
<dbReference type="OrthoDB" id="794676at2"/>
<keyword evidence="4" id="KW-1185">Reference proteome</keyword>
<dbReference type="InterPro" id="IPR027823">
    <property type="entry name" value="DUF4468"/>
</dbReference>
<evidence type="ECO:0000313" key="3">
    <source>
        <dbReference type="EMBL" id="TWR31032.1"/>
    </source>
</evidence>
<dbReference type="Gene3D" id="3.30.530.80">
    <property type="match status" value="1"/>
</dbReference>
<sequence>MKTFLSLFTLMLCAVSVFAQAEQPLQFDENNKYVYYKVEDAPGINADTLYKRGWVFAKTLSPKQKPNKGKAEFALNTNGSFLIYSGSSIVRKEAGAVSYTLNIEGKDGRYRYKLSNFIFKPYKRDRFNNMTAQPGIDIPAEKLLSKYSQKETNNFLAQMGDFCKAVALQLKQKMENAAVLLKSQPVKRVDTGNW</sequence>
<gene>
    <name evidence="3" type="ORF">FPZ43_00670</name>
</gene>
<evidence type="ECO:0000313" key="4">
    <source>
        <dbReference type="Proteomes" id="UP000320042"/>
    </source>
</evidence>